<dbReference type="Pfam" id="PF05857">
    <property type="entry name" value="TraX"/>
    <property type="match status" value="1"/>
</dbReference>
<evidence type="ECO:0008006" key="4">
    <source>
        <dbReference type="Google" id="ProtNLM"/>
    </source>
</evidence>
<feature type="transmembrane region" description="Helical" evidence="1">
    <location>
        <begin position="25"/>
        <end position="46"/>
    </location>
</feature>
<evidence type="ECO:0000313" key="2">
    <source>
        <dbReference type="EMBL" id="PHU33621.1"/>
    </source>
</evidence>
<feature type="transmembrane region" description="Helical" evidence="1">
    <location>
        <begin position="95"/>
        <end position="114"/>
    </location>
</feature>
<reference evidence="2 3" key="1">
    <citation type="submission" date="2017-10" db="EMBL/GenBank/DDBJ databases">
        <title>Resolving the taxonomy of Roseburia spp., Eubacterium rectale and Agathobacter spp. through phylogenomic analysis.</title>
        <authorList>
            <person name="Sheridan P.O."/>
            <person name="Walker A.W."/>
            <person name="Duncan S.H."/>
            <person name="Scott K.P."/>
            <person name="Toole P.W.O."/>
            <person name="Luis P."/>
            <person name="Flint H.J."/>
        </authorList>
    </citation>
    <scope>NUCLEOTIDE SEQUENCE [LARGE SCALE GENOMIC DNA]</scope>
    <source>
        <strain evidence="2 3">JK626</strain>
    </source>
</reference>
<accession>A0A2G3DRN3</accession>
<reference evidence="2 3" key="2">
    <citation type="submission" date="2017-10" db="EMBL/GenBank/DDBJ databases">
        <authorList>
            <person name="Banno H."/>
            <person name="Chua N.-H."/>
        </authorList>
    </citation>
    <scope>NUCLEOTIDE SEQUENCE [LARGE SCALE GENOMIC DNA]</scope>
    <source>
        <strain evidence="2 3">JK626</strain>
    </source>
</reference>
<feature type="transmembrane region" description="Helical" evidence="1">
    <location>
        <begin position="235"/>
        <end position="254"/>
    </location>
</feature>
<sequence>MDTLLINRKEGIGNRFEITGTGLKLIAILTMFVDHFALGPLASWIIENTPSMSPDTYASYYTFYHVLRGIGRMSFPIYCYLLVEGVDHTRNIKKYAVRILTVALLSEIPFDYLFYGRFFYWYHNNVLWVLLLGLICLHLYSLVEKYEASLALKMVIMCVGMAVAHFTFVDYGEAGICCICLISILNGEDFRTRIIAFMAGVGALAVLSSSIELLAMAMVIPIALYRGERGRDSRFLRTFFYLFYPLHLCLLILVDYCI</sequence>
<dbReference type="EMBL" id="PDYF01000083">
    <property type="protein sequence ID" value="PHU33621.1"/>
    <property type="molecule type" value="Genomic_DNA"/>
</dbReference>
<comment type="caution">
    <text evidence="2">The sequence shown here is derived from an EMBL/GenBank/DDBJ whole genome shotgun (WGS) entry which is preliminary data.</text>
</comment>
<dbReference type="RefSeq" id="WP_099392781.1">
    <property type="nucleotide sequence ID" value="NZ_PDYF01000083.1"/>
</dbReference>
<dbReference type="InterPro" id="IPR008875">
    <property type="entry name" value="TraX"/>
</dbReference>
<keyword evidence="1" id="KW-0812">Transmembrane</keyword>
<feature type="transmembrane region" description="Helical" evidence="1">
    <location>
        <begin position="155"/>
        <end position="185"/>
    </location>
</feature>
<proteinExistence type="predicted"/>
<feature type="transmembrane region" description="Helical" evidence="1">
    <location>
        <begin position="197"/>
        <end position="223"/>
    </location>
</feature>
<feature type="transmembrane region" description="Helical" evidence="1">
    <location>
        <begin position="126"/>
        <end position="143"/>
    </location>
</feature>
<organism evidence="2 3">
    <name type="scientific">Pseudobutyrivibrio ruminis</name>
    <dbReference type="NCBI Taxonomy" id="46206"/>
    <lineage>
        <taxon>Bacteria</taxon>
        <taxon>Bacillati</taxon>
        <taxon>Bacillota</taxon>
        <taxon>Clostridia</taxon>
        <taxon>Lachnospirales</taxon>
        <taxon>Lachnospiraceae</taxon>
        <taxon>Pseudobutyrivibrio</taxon>
    </lineage>
</organism>
<keyword evidence="1" id="KW-0472">Membrane</keyword>
<name>A0A2G3DRN3_9FIRM</name>
<dbReference type="AlphaFoldDB" id="A0A2G3DRN3"/>
<evidence type="ECO:0000313" key="3">
    <source>
        <dbReference type="Proteomes" id="UP000225889"/>
    </source>
</evidence>
<evidence type="ECO:0000256" key="1">
    <source>
        <dbReference type="SAM" id="Phobius"/>
    </source>
</evidence>
<feature type="transmembrane region" description="Helical" evidence="1">
    <location>
        <begin position="66"/>
        <end position="83"/>
    </location>
</feature>
<protein>
    <recommendedName>
        <fullName evidence="4">TraX protein</fullName>
    </recommendedName>
</protein>
<gene>
    <name evidence="2" type="ORF">CSX01_13885</name>
</gene>
<dbReference type="Proteomes" id="UP000225889">
    <property type="component" value="Unassembled WGS sequence"/>
</dbReference>
<keyword evidence="1" id="KW-1133">Transmembrane helix</keyword>